<dbReference type="EMBL" id="VTPC01087499">
    <property type="protein sequence ID" value="KAF2886487.1"/>
    <property type="molecule type" value="Genomic_DNA"/>
</dbReference>
<proteinExistence type="predicted"/>
<reference evidence="1" key="1">
    <citation type="submission" date="2019-08" db="EMBL/GenBank/DDBJ databases">
        <title>The genome of the North American firefly Photinus pyralis.</title>
        <authorList>
            <consortium name="Photinus pyralis genome working group"/>
            <person name="Fallon T.R."/>
            <person name="Sander Lower S.E."/>
            <person name="Weng J.-K."/>
        </authorList>
    </citation>
    <scope>NUCLEOTIDE SEQUENCE</scope>
    <source>
        <strain evidence="1">TRF0915ILg1</strain>
        <tissue evidence="1">Whole body</tissue>
    </source>
</reference>
<protein>
    <submittedName>
        <fullName evidence="1">Uncharacterized protein</fullName>
    </submittedName>
</protein>
<evidence type="ECO:0000313" key="1">
    <source>
        <dbReference type="EMBL" id="KAF2886487.1"/>
    </source>
</evidence>
<organism evidence="1 2">
    <name type="scientific">Ignelater luminosus</name>
    <name type="common">Cucubano</name>
    <name type="synonym">Pyrophorus luminosus</name>
    <dbReference type="NCBI Taxonomy" id="2038154"/>
    <lineage>
        <taxon>Eukaryota</taxon>
        <taxon>Metazoa</taxon>
        <taxon>Ecdysozoa</taxon>
        <taxon>Arthropoda</taxon>
        <taxon>Hexapoda</taxon>
        <taxon>Insecta</taxon>
        <taxon>Pterygota</taxon>
        <taxon>Neoptera</taxon>
        <taxon>Endopterygota</taxon>
        <taxon>Coleoptera</taxon>
        <taxon>Polyphaga</taxon>
        <taxon>Elateriformia</taxon>
        <taxon>Elateroidea</taxon>
        <taxon>Elateridae</taxon>
        <taxon>Agrypninae</taxon>
        <taxon>Pyrophorini</taxon>
        <taxon>Ignelater</taxon>
    </lineage>
</organism>
<sequence>CIILNKTSKCINIKQINICFRNVKEFEIWRKEEQKDVNYYTWKEELKEQWHRRNVL</sequence>
<keyword evidence="2" id="KW-1185">Reference proteome</keyword>
<name>A0A8K0CJN6_IGNLU</name>
<comment type="caution">
    <text evidence="1">The sequence shown here is derived from an EMBL/GenBank/DDBJ whole genome shotgun (WGS) entry which is preliminary data.</text>
</comment>
<dbReference type="AlphaFoldDB" id="A0A8K0CJN6"/>
<dbReference type="Proteomes" id="UP000801492">
    <property type="component" value="Unassembled WGS sequence"/>
</dbReference>
<gene>
    <name evidence="1" type="ORF">ILUMI_19688</name>
</gene>
<feature type="non-terminal residue" evidence="1">
    <location>
        <position position="1"/>
    </location>
</feature>
<accession>A0A8K0CJN6</accession>
<evidence type="ECO:0000313" key="2">
    <source>
        <dbReference type="Proteomes" id="UP000801492"/>
    </source>
</evidence>